<dbReference type="InterPro" id="IPR029056">
    <property type="entry name" value="Ribokinase-like"/>
</dbReference>
<evidence type="ECO:0000256" key="3">
    <source>
        <dbReference type="ARBA" id="ARBA00022857"/>
    </source>
</evidence>
<dbReference type="EMBL" id="BARW01021200">
    <property type="protein sequence ID" value="GAJ00443.1"/>
    <property type="molecule type" value="Genomic_DNA"/>
</dbReference>
<keyword evidence="4" id="KW-0520">NAD</keyword>
<evidence type="ECO:0000256" key="1">
    <source>
        <dbReference type="ARBA" id="ARBA00022741"/>
    </source>
</evidence>
<dbReference type="InterPro" id="IPR000631">
    <property type="entry name" value="CARKD"/>
</dbReference>
<dbReference type="SUPFAM" id="SSF53613">
    <property type="entry name" value="Ribokinase-like"/>
    <property type="match status" value="1"/>
</dbReference>
<protein>
    <recommendedName>
        <fullName evidence="6">YjeF C-terminal domain-containing protein</fullName>
    </recommendedName>
</protein>
<dbReference type="GO" id="GO:0016836">
    <property type="term" value="F:hydro-lyase activity"/>
    <property type="evidence" value="ECO:0007669"/>
    <property type="project" value="InterPro"/>
</dbReference>
<name>X1T548_9ZZZZ</name>
<keyword evidence="1" id="KW-0547">Nucleotide-binding</keyword>
<proteinExistence type="inferred from homology"/>
<organism evidence="7">
    <name type="scientific">marine sediment metagenome</name>
    <dbReference type="NCBI Taxonomy" id="412755"/>
    <lineage>
        <taxon>unclassified sequences</taxon>
        <taxon>metagenomes</taxon>
        <taxon>ecological metagenomes</taxon>
    </lineage>
</organism>
<keyword evidence="3" id="KW-0521">NADP</keyword>
<dbReference type="GO" id="GO:0005524">
    <property type="term" value="F:ATP binding"/>
    <property type="evidence" value="ECO:0007669"/>
    <property type="project" value="UniProtKB-KW"/>
</dbReference>
<gene>
    <name evidence="7" type="ORF">S12H4_35667</name>
</gene>
<evidence type="ECO:0000256" key="2">
    <source>
        <dbReference type="ARBA" id="ARBA00022840"/>
    </source>
</evidence>
<dbReference type="Pfam" id="PF01256">
    <property type="entry name" value="Carb_kinase"/>
    <property type="match status" value="1"/>
</dbReference>
<dbReference type="CDD" id="cd01171">
    <property type="entry name" value="YXKO-related"/>
    <property type="match status" value="1"/>
</dbReference>
<evidence type="ECO:0000313" key="7">
    <source>
        <dbReference type="EMBL" id="GAJ00443.1"/>
    </source>
</evidence>
<dbReference type="GO" id="GO:0110051">
    <property type="term" value="P:metabolite repair"/>
    <property type="evidence" value="ECO:0007669"/>
    <property type="project" value="TreeGrafter"/>
</dbReference>
<dbReference type="HAMAP" id="MF_01965">
    <property type="entry name" value="NADHX_dehydratase"/>
    <property type="match status" value="1"/>
</dbReference>
<dbReference type="PANTHER" id="PTHR12592">
    <property type="entry name" value="ATP-DEPENDENT (S)-NAD(P)H-HYDRATE DEHYDRATASE FAMILY MEMBER"/>
    <property type="match status" value="1"/>
</dbReference>
<dbReference type="PANTHER" id="PTHR12592:SF0">
    <property type="entry name" value="ATP-DEPENDENT (S)-NAD(P)H-HYDRATE DEHYDRATASE"/>
    <property type="match status" value="1"/>
</dbReference>
<dbReference type="AlphaFoldDB" id="X1T548"/>
<feature type="non-terminal residue" evidence="7">
    <location>
        <position position="1"/>
    </location>
</feature>
<keyword evidence="2" id="KW-0067">ATP-binding</keyword>
<evidence type="ECO:0000259" key="6">
    <source>
        <dbReference type="PROSITE" id="PS51383"/>
    </source>
</evidence>
<comment type="caution">
    <text evidence="7">The sequence shown here is derived from an EMBL/GenBank/DDBJ whole genome shotgun (WGS) entry which is preliminary data.</text>
</comment>
<keyword evidence="5" id="KW-0456">Lyase</keyword>
<dbReference type="InterPro" id="IPR017953">
    <property type="entry name" value="Carbohydrate_kinase_pred_CS"/>
</dbReference>
<reference evidence="7" key="1">
    <citation type="journal article" date="2014" name="Front. Microbiol.">
        <title>High frequency of phylogenetically diverse reductive dehalogenase-homologous genes in deep subseafloor sedimentary metagenomes.</title>
        <authorList>
            <person name="Kawai M."/>
            <person name="Futagami T."/>
            <person name="Toyoda A."/>
            <person name="Takaki Y."/>
            <person name="Nishi S."/>
            <person name="Hori S."/>
            <person name="Arai W."/>
            <person name="Tsubouchi T."/>
            <person name="Morono Y."/>
            <person name="Uchiyama I."/>
            <person name="Ito T."/>
            <person name="Fujiyama A."/>
            <person name="Inagaki F."/>
            <person name="Takami H."/>
        </authorList>
    </citation>
    <scope>NUCLEOTIDE SEQUENCE</scope>
    <source>
        <strain evidence="7">Expedition CK06-06</strain>
    </source>
</reference>
<feature type="domain" description="YjeF C-terminal" evidence="6">
    <location>
        <begin position="1"/>
        <end position="237"/>
    </location>
</feature>
<dbReference type="Gene3D" id="3.40.1190.20">
    <property type="match status" value="1"/>
</dbReference>
<dbReference type="PROSITE" id="PS01049">
    <property type="entry name" value="YJEF_C_1"/>
    <property type="match status" value="1"/>
</dbReference>
<evidence type="ECO:0000256" key="5">
    <source>
        <dbReference type="ARBA" id="ARBA00023239"/>
    </source>
</evidence>
<sequence length="246" mass="25507">GAYATGVDLVYVAAPETAASIIAGFSPSLITVKLKGSKLSPRNLGAISSLLDRVDAVAVGPGLGIQDETVEAVEATIEVVEEHGLPLLLDADALKAFSRDKRKLRTGAVLTPHGAEFKALTGKDAEGTYRERGKLVLKEASKLDATVLLKGNVDVLSDGDAVRFNRTGNPGMTVGGTGDVLSGVVAGYMAMGVSPFEAAAAGAFINGTAGDAVYAEKGYHMLPSDLIEKIPWVIEESIRGGTRRKA</sequence>
<dbReference type="NCBIfam" id="TIGR00196">
    <property type="entry name" value="yjeF_cterm"/>
    <property type="match status" value="1"/>
</dbReference>
<accession>X1T548</accession>
<dbReference type="PROSITE" id="PS51383">
    <property type="entry name" value="YJEF_C_3"/>
    <property type="match status" value="1"/>
</dbReference>
<dbReference type="PROSITE" id="PS01050">
    <property type="entry name" value="YJEF_C_2"/>
    <property type="match status" value="1"/>
</dbReference>
<evidence type="ECO:0000256" key="4">
    <source>
        <dbReference type="ARBA" id="ARBA00023027"/>
    </source>
</evidence>